<feature type="transmembrane region" description="Helical" evidence="1">
    <location>
        <begin position="160"/>
        <end position="181"/>
    </location>
</feature>
<dbReference type="Proteomes" id="UP000294850">
    <property type="component" value="Unassembled WGS sequence"/>
</dbReference>
<dbReference type="RefSeq" id="WP_131957861.1">
    <property type="nucleotide sequence ID" value="NZ_SMFL01000003.1"/>
</dbReference>
<dbReference type="GO" id="GO:0016779">
    <property type="term" value="F:nucleotidyltransferase activity"/>
    <property type="evidence" value="ECO:0007669"/>
    <property type="project" value="UniProtKB-KW"/>
</dbReference>
<dbReference type="GO" id="GO:0004143">
    <property type="term" value="F:ATP-dependent diacylglycerol kinase activity"/>
    <property type="evidence" value="ECO:0007669"/>
    <property type="project" value="InterPro"/>
</dbReference>
<feature type="transmembrane region" description="Helical" evidence="1">
    <location>
        <begin position="93"/>
        <end position="111"/>
    </location>
</feature>
<feature type="transmembrane region" description="Helical" evidence="1">
    <location>
        <begin position="187"/>
        <end position="206"/>
    </location>
</feature>
<dbReference type="AlphaFoldDB" id="A0A4R5DRK7"/>
<evidence type="ECO:0000313" key="3">
    <source>
        <dbReference type="Proteomes" id="UP000294850"/>
    </source>
</evidence>
<feature type="transmembrane region" description="Helical" evidence="1">
    <location>
        <begin position="64"/>
        <end position="81"/>
    </location>
</feature>
<evidence type="ECO:0000313" key="2">
    <source>
        <dbReference type="EMBL" id="TDE16327.1"/>
    </source>
</evidence>
<gene>
    <name evidence="2" type="ORF">E0F88_08750</name>
</gene>
<feature type="transmembrane region" description="Helical" evidence="1">
    <location>
        <begin position="12"/>
        <end position="29"/>
    </location>
</feature>
<reference evidence="2 3" key="1">
    <citation type="submission" date="2019-03" db="EMBL/GenBank/DDBJ databases">
        <title>Dyadobacter AR-3-6 sp. nov., isolated from arctic soil.</title>
        <authorList>
            <person name="Chaudhary D.K."/>
        </authorList>
    </citation>
    <scope>NUCLEOTIDE SEQUENCE [LARGE SCALE GENOMIC DNA]</scope>
    <source>
        <strain evidence="2 3">AR-3-6</strain>
    </source>
</reference>
<feature type="transmembrane region" description="Helical" evidence="1">
    <location>
        <begin position="41"/>
        <end position="58"/>
    </location>
</feature>
<dbReference type="InterPro" id="IPR037997">
    <property type="entry name" value="Dgk1-like"/>
</dbReference>
<comment type="caution">
    <text evidence="2">The sequence shown here is derived from an EMBL/GenBank/DDBJ whole genome shotgun (WGS) entry which is preliminary data.</text>
</comment>
<keyword evidence="1" id="KW-0812">Transmembrane</keyword>
<keyword evidence="2" id="KW-0548">Nucleotidyltransferase</keyword>
<dbReference type="EMBL" id="SMFL01000003">
    <property type="protein sequence ID" value="TDE16327.1"/>
    <property type="molecule type" value="Genomic_DNA"/>
</dbReference>
<dbReference type="PANTHER" id="PTHR31303:SF1">
    <property type="entry name" value="CTP-DEPENDENT DIACYLGLYCEROL KINASE 1"/>
    <property type="match status" value="1"/>
</dbReference>
<accession>A0A4R5DRK7</accession>
<feature type="transmembrane region" description="Helical" evidence="1">
    <location>
        <begin position="117"/>
        <end position="139"/>
    </location>
</feature>
<keyword evidence="1" id="KW-1133">Transmembrane helix</keyword>
<proteinExistence type="predicted"/>
<evidence type="ECO:0000256" key="1">
    <source>
        <dbReference type="SAM" id="Phobius"/>
    </source>
</evidence>
<name>A0A4R5DRK7_9BACT</name>
<protein>
    <submittedName>
        <fullName evidence="2">Phosphatidate cytidylyltransferase</fullName>
    </submittedName>
</protein>
<dbReference type="OrthoDB" id="1117602at2"/>
<keyword evidence="3" id="KW-1185">Reference proteome</keyword>
<sequence>MTSVKQEIVLPLLLAGCFLLLFGFAEFLYHKKEVKAEWTRKIVHVGTGIITLLFPVLLHSHWQVLFLCGSFLIILLASLRFKMLPSINNIGRFSYGSILYPIVVYGVYLVYARTEKGLIMFYLPILILAICDPVAALTGRRYPFGIYFIGENKKTISGSLAFFMVCMLITLGTFYTMPWAALEIDSFILLAVLISAVATVSEAIGIKGTDNLTIPASVAFVLNLII</sequence>
<keyword evidence="2" id="KW-0808">Transferase</keyword>
<dbReference type="PANTHER" id="PTHR31303">
    <property type="entry name" value="CTP-DEPENDENT DIACYLGLYCEROL KINASE 1"/>
    <property type="match status" value="1"/>
</dbReference>
<organism evidence="2 3">
    <name type="scientific">Dyadobacter psychrotolerans</name>
    <dbReference type="NCBI Taxonomy" id="2541721"/>
    <lineage>
        <taxon>Bacteria</taxon>
        <taxon>Pseudomonadati</taxon>
        <taxon>Bacteroidota</taxon>
        <taxon>Cytophagia</taxon>
        <taxon>Cytophagales</taxon>
        <taxon>Spirosomataceae</taxon>
        <taxon>Dyadobacter</taxon>
    </lineage>
</organism>
<keyword evidence="1" id="KW-0472">Membrane</keyword>